<dbReference type="AlphaFoldDB" id="A0AAN9SRC3"/>
<dbReference type="FunFam" id="1.50.40.10:FF:000080">
    <property type="entry name" value="Mitochondrial substrate carrier protein-like"/>
    <property type="match status" value="1"/>
</dbReference>
<gene>
    <name evidence="10" type="ORF">VNO78_10387</name>
</gene>
<comment type="caution">
    <text evidence="10">The sequence shown here is derived from an EMBL/GenBank/DDBJ whole genome shotgun (WGS) entry which is preliminary data.</text>
</comment>
<feature type="repeat" description="Solcar" evidence="8">
    <location>
        <begin position="396"/>
        <end position="480"/>
    </location>
</feature>
<evidence type="ECO:0000256" key="9">
    <source>
        <dbReference type="SAM" id="MobiDB-lite"/>
    </source>
</evidence>
<evidence type="ECO:0000313" key="10">
    <source>
        <dbReference type="EMBL" id="KAK7399208.1"/>
    </source>
</evidence>
<keyword evidence="4 8" id="KW-0812">Transmembrane</keyword>
<dbReference type="SUPFAM" id="SSF103506">
    <property type="entry name" value="Mitochondrial carrier"/>
    <property type="match status" value="1"/>
</dbReference>
<accession>A0AAN9SRC3</accession>
<feature type="repeat" description="Solcar" evidence="8">
    <location>
        <begin position="489"/>
        <end position="572"/>
    </location>
</feature>
<evidence type="ECO:0000256" key="1">
    <source>
        <dbReference type="ARBA" id="ARBA00004141"/>
    </source>
</evidence>
<protein>
    <submittedName>
        <fullName evidence="10">Uncharacterized protein</fullName>
    </submittedName>
</protein>
<evidence type="ECO:0000256" key="8">
    <source>
        <dbReference type="PROSITE-ProRule" id="PRU00282"/>
    </source>
</evidence>
<dbReference type="Gene3D" id="1.50.40.10">
    <property type="entry name" value="Mitochondrial carrier domain"/>
    <property type="match status" value="2"/>
</dbReference>
<dbReference type="EMBL" id="JAYMYS010000003">
    <property type="protein sequence ID" value="KAK7399208.1"/>
    <property type="molecule type" value="Genomic_DNA"/>
</dbReference>
<comment type="similarity">
    <text evidence="2">Belongs to the mitochondrial carrier (TC 2.A.29) family.</text>
</comment>
<dbReference type="PROSITE" id="PS50920">
    <property type="entry name" value="SOLCAR"/>
    <property type="match status" value="3"/>
</dbReference>
<dbReference type="InterPro" id="IPR023395">
    <property type="entry name" value="MCP_dom_sf"/>
</dbReference>
<evidence type="ECO:0000313" key="11">
    <source>
        <dbReference type="Proteomes" id="UP001386955"/>
    </source>
</evidence>
<comment type="subcellular location">
    <subcellularLocation>
        <location evidence="1">Membrane</location>
        <topology evidence="1">Multi-pass membrane protein</topology>
    </subcellularLocation>
</comment>
<keyword evidence="5" id="KW-0677">Repeat</keyword>
<keyword evidence="6" id="KW-1133">Transmembrane helix</keyword>
<organism evidence="10 11">
    <name type="scientific">Psophocarpus tetragonolobus</name>
    <name type="common">Winged bean</name>
    <name type="synonym">Dolichos tetragonolobus</name>
    <dbReference type="NCBI Taxonomy" id="3891"/>
    <lineage>
        <taxon>Eukaryota</taxon>
        <taxon>Viridiplantae</taxon>
        <taxon>Streptophyta</taxon>
        <taxon>Embryophyta</taxon>
        <taxon>Tracheophyta</taxon>
        <taxon>Spermatophyta</taxon>
        <taxon>Magnoliopsida</taxon>
        <taxon>eudicotyledons</taxon>
        <taxon>Gunneridae</taxon>
        <taxon>Pentapetalae</taxon>
        <taxon>rosids</taxon>
        <taxon>fabids</taxon>
        <taxon>Fabales</taxon>
        <taxon>Fabaceae</taxon>
        <taxon>Papilionoideae</taxon>
        <taxon>50 kb inversion clade</taxon>
        <taxon>NPAAA clade</taxon>
        <taxon>indigoferoid/millettioid clade</taxon>
        <taxon>Phaseoleae</taxon>
        <taxon>Psophocarpus</taxon>
    </lineage>
</organism>
<evidence type="ECO:0000256" key="6">
    <source>
        <dbReference type="ARBA" id="ARBA00022989"/>
    </source>
</evidence>
<sequence>MNFRTFRQPSRACSTEKLSAFSIQTFLGYLLLEGGKRFENMSGCNKLPKKDQQSIKYWWIQNGEASFEADPSCVEYPPSLSNNENKQCYGRSQPKSPPILTTAQLISAIGQIWDSASRPLSVLLPKENLNQDDKGFPREKILDSIGEKKNDLVYTSNDIKLYPVTRGAAKIVQEKLDFPKVMQKILVLESSNKSQDYIHSLFLRFLQDSDKNMNRNWKKIEVGQEEMSCKSGNVYWGVGRNATKTLNCQVNVNHPGNLENNSPVAGGGISKDTSTFALANESDVCSPDSIVQETQLLSNATILNSRIVNPLCSDYFLQSVPNTKADAGACQTFSSSICANYHINSLPSWNSGSDQCQHEIENNESQEIQRRHFFDITDDEPRVQTSATHLKPCNSQAMQQHAFSGALAGICVSLCLHPVDTVKTVIQSCHAEHRSIFYIGKSIVSDRGLLGLYRGITTNIACSAPISAVYTFSYESVKAALFPYLPMEYYSFAHCVGGGCASIATSFIFTPSERIKQQMQVGSHYRNCWDALVGIIRNGGFSSLYAGWRAVLCRNVPHSIIKFYTYESLKQVMPSSIQPNTFQTLVCGGLAGSTAAVFTTPFDVIKTRLQTQIPGSANRYDSVLHAFYRISKSEGLRGLYRGLTPRLIMYMSQGSLFFASYEFFKRAFSLEPSHPTDLCSQDNDGNDEDGKNLELTSPS</sequence>
<keyword evidence="3" id="KW-0813">Transport</keyword>
<dbReference type="Pfam" id="PF00153">
    <property type="entry name" value="Mito_carr"/>
    <property type="match status" value="3"/>
</dbReference>
<reference evidence="10 11" key="1">
    <citation type="submission" date="2024-01" db="EMBL/GenBank/DDBJ databases">
        <title>The genomes of 5 underutilized Papilionoideae crops provide insights into root nodulation and disease resistanc.</title>
        <authorList>
            <person name="Jiang F."/>
        </authorList>
    </citation>
    <scope>NUCLEOTIDE SEQUENCE [LARGE SCALE GENOMIC DNA]</scope>
    <source>
        <strain evidence="10">DUOXIRENSHENG_FW03</strain>
        <tissue evidence="10">Leaves</tissue>
    </source>
</reference>
<dbReference type="FunFam" id="1.50.40.10:FF:000179">
    <property type="entry name" value="S-adenosylmethionine carrier 1, chloroplastic/mitochondrial isoform A"/>
    <property type="match status" value="1"/>
</dbReference>
<evidence type="ECO:0000256" key="7">
    <source>
        <dbReference type="ARBA" id="ARBA00023136"/>
    </source>
</evidence>
<dbReference type="Proteomes" id="UP001386955">
    <property type="component" value="Unassembled WGS sequence"/>
</dbReference>
<feature type="repeat" description="Solcar" evidence="8">
    <location>
        <begin position="579"/>
        <end position="667"/>
    </location>
</feature>
<dbReference type="GO" id="GO:0016020">
    <property type="term" value="C:membrane"/>
    <property type="evidence" value="ECO:0007669"/>
    <property type="project" value="UniProtKB-SubCell"/>
</dbReference>
<evidence type="ECO:0000256" key="2">
    <source>
        <dbReference type="ARBA" id="ARBA00006375"/>
    </source>
</evidence>
<proteinExistence type="inferred from homology"/>
<keyword evidence="7 8" id="KW-0472">Membrane</keyword>
<evidence type="ECO:0000256" key="4">
    <source>
        <dbReference type="ARBA" id="ARBA00022692"/>
    </source>
</evidence>
<evidence type="ECO:0000256" key="5">
    <source>
        <dbReference type="ARBA" id="ARBA00022737"/>
    </source>
</evidence>
<keyword evidence="11" id="KW-1185">Reference proteome</keyword>
<dbReference type="PANTHER" id="PTHR45667">
    <property type="entry name" value="S-ADENOSYLMETHIONINE MITOCHONDRIAL CARRIER PROTEIN"/>
    <property type="match status" value="1"/>
</dbReference>
<name>A0AAN9SRC3_PSOTE</name>
<feature type="region of interest" description="Disordered" evidence="9">
    <location>
        <begin position="675"/>
        <end position="699"/>
    </location>
</feature>
<dbReference type="InterPro" id="IPR018108">
    <property type="entry name" value="MCP_transmembrane"/>
</dbReference>
<evidence type="ECO:0000256" key="3">
    <source>
        <dbReference type="ARBA" id="ARBA00022448"/>
    </source>
</evidence>